<keyword evidence="2" id="KW-0732">Signal</keyword>
<name>A0A0G2A816_9BACT</name>
<feature type="signal peptide" evidence="2">
    <location>
        <begin position="1"/>
        <end position="21"/>
    </location>
</feature>
<gene>
    <name evidence="3" type="ORF">UY72_C0071G0005</name>
</gene>
<feature type="chain" id="PRO_5002541735" evidence="2">
    <location>
        <begin position="22"/>
        <end position="246"/>
    </location>
</feature>
<evidence type="ECO:0000313" key="4">
    <source>
        <dbReference type="Proteomes" id="UP000034846"/>
    </source>
</evidence>
<comment type="caution">
    <text evidence="3">The sequence shown here is derived from an EMBL/GenBank/DDBJ whole genome shotgun (WGS) entry which is preliminary data.</text>
</comment>
<protein>
    <submittedName>
        <fullName evidence="3">Shell matrix protein</fullName>
    </submittedName>
</protein>
<dbReference type="Proteomes" id="UP000034846">
    <property type="component" value="Unassembled WGS sequence"/>
</dbReference>
<dbReference type="AlphaFoldDB" id="A0A0G2A816"/>
<organism evidence="3 4">
    <name type="scientific">Candidatus Uhrbacteria bacterium GW2011_GWD2_52_7</name>
    <dbReference type="NCBI Taxonomy" id="1618989"/>
    <lineage>
        <taxon>Bacteria</taxon>
        <taxon>Candidatus Uhriibacteriota</taxon>
    </lineage>
</organism>
<proteinExistence type="predicted"/>
<feature type="compositionally biased region" description="Low complexity" evidence="1">
    <location>
        <begin position="75"/>
        <end position="93"/>
    </location>
</feature>
<reference evidence="3 4" key="1">
    <citation type="journal article" date="2015" name="Nature">
        <title>rRNA introns, odd ribosomes, and small enigmatic genomes across a large radiation of phyla.</title>
        <authorList>
            <person name="Brown C.T."/>
            <person name="Hug L.A."/>
            <person name="Thomas B.C."/>
            <person name="Sharon I."/>
            <person name="Castelle C.J."/>
            <person name="Singh A."/>
            <person name="Wilkins M.J."/>
            <person name="Williams K.H."/>
            <person name="Banfield J.F."/>
        </authorList>
    </citation>
    <scope>NUCLEOTIDE SEQUENCE [LARGE SCALE GENOMIC DNA]</scope>
</reference>
<accession>A0A0G2A816</accession>
<feature type="region of interest" description="Disordered" evidence="1">
    <location>
        <begin position="19"/>
        <end position="114"/>
    </location>
</feature>
<evidence type="ECO:0000256" key="2">
    <source>
        <dbReference type="SAM" id="SignalP"/>
    </source>
</evidence>
<dbReference type="PATRIC" id="fig|1618989.3.peg.885"/>
<evidence type="ECO:0000256" key="1">
    <source>
        <dbReference type="SAM" id="MobiDB-lite"/>
    </source>
</evidence>
<dbReference type="EMBL" id="LCRD01000071">
    <property type="protein sequence ID" value="KKW28469.1"/>
    <property type="molecule type" value="Genomic_DNA"/>
</dbReference>
<evidence type="ECO:0000313" key="3">
    <source>
        <dbReference type="EMBL" id="KKW28469.1"/>
    </source>
</evidence>
<feature type="compositionally biased region" description="Acidic residues" evidence="1">
    <location>
        <begin position="54"/>
        <end position="74"/>
    </location>
</feature>
<sequence length="246" mass="25649">MRSSLILFALLTGCATRGSDAATTNTGGYGAPGSFFGYGDDSSDTTDDSGSSSDNEDSGSADDSGSDDSDDTGSADDSGSDSGSGRDSGTDSDSGADDSGSDSGTVDTDTGSDADDGTVLICLEECYDDWCGVQVLNDSTGDDDLWIGQEEYLMTSDSSDNCELFDAESGNDLKFNGFNYEDGAEDYATDSGFDDWGAFLVGWCSEDEGGYYDADDNKCGQMRLTVDGVTVTGFSNNSYDMEYEIP</sequence>